<dbReference type="STRING" id="4072.A0A2G2Y4V7"/>
<sequence length="356" mass="40656">MMPPTGRECRQGLPPDVLNDLLDNVIDIIVMSLPFKDAVRTSVLARKWRYLWKDIQHPVLRLSEHELYKLPSSLFICSQLTHVNLHNCSINHPLACEGFPRLVSLELCNVTISSESLGCLISHCLLLEKLVLKISETVNLIPINAPMLTSFEFTGRISSLWLKNVSLLAKVSLICEGSYMEAERFDYAKFFESCSALEHLSLNFGYSEFLADEAPTRLPFYLNRVKHFHLAQPIVVMESYKLSFALFLIRSFPYLEYLNIVFELVMEADDRGIQESLELERFSDVTFNHLREVTLAHFGGTTPEMQLIKLLLAKSLVLVKVQIYPALYVDSSSDTLAEILKFRHASPKVEIDYVSH</sequence>
<organism evidence="2 3">
    <name type="scientific">Capsicum annuum</name>
    <name type="common">Capsicum pepper</name>
    <dbReference type="NCBI Taxonomy" id="4072"/>
    <lineage>
        <taxon>Eukaryota</taxon>
        <taxon>Viridiplantae</taxon>
        <taxon>Streptophyta</taxon>
        <taxon>Embryophyta</taxon>
        <taxon>Tracheophyta</taxon>
        <taxon>Spermatophyta</taxon>
        <taxon>Magnoliopsida</taxon>
        <taxon>eudicotyledons</taxon>
        <taxon>Gunneridae</taxon>
        <taxon>Pentapetalae</taxon>
        <taxon>asterids</taxon>
        <taxon>lamiids</taxon>
        <taxon>Solanales</taxon>
        <taxon>Solanaceae</taxon>
        <taxon>Solanoideae</taxon>
        <taxon>Capsiceae</taxon>
        <taxon>Capsicum</taxon>
    </lineage>
</organism>
<dbReference type="SUPFAM" id="SSF81383">
    <property type="entry name" value="F-box domain"/>
    <property type="match status" value="1"/>
</dbReference>
<keyword evidence="3" id="KW-1185">Reference proteome</keyword>
<dbReference type="Pfam" id="PF24758">
    <property type="entry name" value="LRR_At5g56370"/>
    <property type="match status" value="1"/>
</dbReference>
<evidence type="ECO:0000313" key="2">
    <source>
        <dbReference type="EMBL" id="PHT64760.1"/>
    </source>
</evidence>
<dbReference type="SUPFAM" id="SSF52047">
    <property type="entry name" value="RNI-like"/>
    <property type="match status" value="1"/>
</dbReference>
<name>A0A2G2Y4V7_CAPAN</name>
<dbReference type="InterPro" id="IPR055411">
    <property type="entry name" value="LRR_FXL15/At3g58940/PEG3-like"/>
</dbReference>
<proteinExistence type="predicted"/>
<reference evidence="2 3" key="2">
    <citation type="journal article" date="2017" name="Genome Biol.">
        <title>New reference genome sequences of hot pepper reveal the massive evolution of plant disease-resistance genes by retroduplication.</title>
        <authorList>
            <person name="Kim S."/>
            <person name="Park J."/>
            <person name="Yeom S.I."/>
            <person name="Kim Y.M."/>
            <person name="Seo E."/>
            <person name="Kim K.T."/>
            <person name="Kim M.S."/>
            <person name="Lee J.M."/>
            <person name="Cheong K."/>
            <person name="Shin H.S."/>
            <person name="Kim S.B."/>
            <person name="Han K."/>
            <person name="Lee J."/>
            <person name="Park M."/>
            <person name="Lee H.A."/>
            <person name="Lee H.Y."/>
            <person name="Lee Y."/>
            <person name="Oh S."/>
            <person name="Lee J.H."/>
            <person name="Choi E."/>
            <person name="Choi E."/>
            <person name="Lee S.E."/>
            <person name="Jeon J."/>
            <person name="Kim H."/>
            <person name="Choi G."/>
            <person name="Song H."/>
            <person name="Lee J."/>
            <person name="Lee S.C."/>
            <person name="Kwon J.K."/>
            <person name="Lee H.Y."/>
            <person name="Koo N."/>
            <person name="Hong Y."/>
            <person name="Kim R.W."/>
            <person name="Kang W.H."/>
            <person name="Huh J.H."/>
            <person name="Kang B.C."/>
            <person name="Yang T.J."/>
            <person name="Lee Y.H."/>
            <person name="Bennetzen J.L."/>
            <person name="Choi D."/>
        </authorList>
    </citation>
    <scope>NUCLEOTIDE SEQUENCE [LARGE SCALE GENOMIC DNA]</scope>
    <source>
        <strain evidence="3">cv. CM334</strain>
    </source>
</reference>
<dbReference type="PANTHER" id="PTHR31639:SF283">
    <property type="entry name" value="F-BOX DOMAIN-CONTAINING PROTEIN"/>
    <property type="match status" value="1"/>
</dbReference>
<dbReference type="AlphaFoldDB" id="A0A2G2Y4V7"/>
<evidence type="ECO:0000259" key="1">
    <source>
        <dbReference type="Pfam" id="PF24758"/>
    </source>
</evidence>
<reference evidence="2 3" key="1">
    <citation type="journal article" date="2014" name="Nat. Genet.">
        <title>Genome sequence of the hot pepper provides insights into the evolution of pungency in Capsicum species.</title>
        <authorList>
            <person name="Kim S."/>
            <person name="Park M."/>
            <person name="Yeom S.I."/>
            <person name="Kim Y.M."/>
            <person name="Lee J.M."/>
            <person name="Lee H.A."/>
            <person name="Seo E."/>
            <person name="Choi J."/>
            <person name="Cheong K."/>
            <person name="Kim K.T."/>
            <person name="Jung K."/>
            <person name="Lee G.W."/>
            <person name="Oh S.K."/>
            <person name="Bae C."/>
            <person name="Kim S.B."/>
            <person name="Lee H.Y."/>
            <person name="Kim S.Y."/>
            <person name="Kim M.S."/>
            <person name="Kang B.C."/>
            <person name="Jo Y.D."/>
            <person name="Yang H.B."/>
            <person name="Jeong H.J."/>
            <person name="Kang W.H."/>
            <person name="Kwon J.K."/>
            <person name="Shin C."/>
            <person name="Lim J.Y."/>
            <person name="Park J.H."/>
            <person name="Huh J.H."/>
            <person name="Kim J.S."/>
            <person name="Kim B.D."/>
            <person name="Cohen O."/>
            <person name="Paran I."/>
            <person name="Suh M.C."/>
            <person name="Lee S.B."/>
            <person name="Kim Y.K."/>
            <person name="Shin Y."/>
            <person name="Noh S.J."/>
            <person name="Park J."/>
            <person name="Seo Y.S."/>
            <person name="Kwon S.Y."/>
            <person name="Kim H.A."/>
            <person name="Park J.M."/>
            <person name="Kim H.J."/>
            <person name="Choi S.B."/>
            <person name="Bosland P.W."/>
            <person name="Reeves G."/>
            <person name="Jo S.H."/>
            <person name="Lee B.W."/>
            <person name="Cho H.T."/>
            <person name="Choi H.S."/>
            <person name="Lee M.S."/>
            <person name="Yu Y."/>
            <person name="Do Choi Y."/>
            <person name="Park B.S."/>
            <person name="van Deynze A."/>
            <person name="Ashrafi H."/>
            <person name="Hill T."/>
            <person name="Kim W.T."/>
            <person name="Pai H.S."/>
            <person name="Ahn H.K."/>
            <person name="Yeam I."/>
            <person name="Giovannoni J.J."/>
            <person name="Rose J.K."/>
            <person name="Sorensen I."/>
            <person name="Lee S.J."/>
            <person name="Kim R.W."/>
            <person name="Choi I.Y."/>
            <person name="Choi B.S."/>
            <person name="Lim J.S."/>
            <person name="Lee Y.H."/>
            <person name="Choi D."/>
        </authorList>
    </citation>
    <scope>NUCLEOTIDE SEQUENCE [LARGE SCALE GENOMIC DNA]</scope>
    <source>
        <strain evidence="3">cv. CM334</strain>
    </source>
</reference>
<comment type="caution">
    <text evidence="2">The sequence shown here is derived from an EMBL/GenBank/DDBJ whole genome shotgun (WGS) entry which is preliminary data.</text>
</comment>
<evidence type="ECO:0000313" key="3">
    <source>
        <dbReference type="Proteomes" id="UP000222542"/>
    </source>
</evidence>
<feature type="domain" description="F-box/LRR-repeat protein 15/At3g58940/PEG3-like LRR" evidence="1">
    <location>
        <begin position="66"/>
        <end position="173"/>
    </location>
</feature>
<dbReference type="Proteomes" id="UP000222542">
    <property type="component" value="Unassembled WGS sequence"/>
</dbReference>
<dbReference type="InterPro" id="IPR036047">
    <property type="entry name" value="F-box-like_dom_sf"/>
</dbReference>
<dbReference type="Gene3D" id="3.80.10.10">
    <property type="entry name" value="Ribonuclease Inhibitor"/>
    <property type="match status" value="1"/>
</dbReference>
<protein>
    <recommendedName>
        <fullName evidence="1">F-box/LRR-repeat protein 15/At3g58940/PEG3-like LRR domain-containing protein</fullName>
    </recommendedName>
</protein>
<accession>A0A2G2Y4V7</accession>
<dbReference type="Gramene" id="PHT64760">
    <property type="protein sequence ID" value="PHT64760"/>
    <property type="gene ID" value="T459_29185"/>
</dbReference>
<gene>
    <name evidence="2" type="ORF">T459_29185</name>
</gene>
<dbReference type="PANTHER" id="PTHR31639">
    <property type="entry name" value="F-BOX PROTEIN-LIKE"/>
    <property type="match status" value="1"/>
</dbReference>
<dbReference type="InterPro" id="IPR032675">
    <property type="entry name" value="LRR_dom_sf"/>
</dbReference>
<dbReference type="OMA" id="INHPLAC"/>
<dbReference type="EMBL" id="AYRZ02000012">
    <property type="protein sequence ID" value="PHT64760.1"/>
    <property type="molecule type" value="Genomic_DNA"/>
</dbReference>